<reference evidence="1" key="1">
    <citation type="submission" date="2023-03" db="EMBL/GenBank/DDBJ databases">
        <title>Massive genome expansion in bonnet fungi (Mycena s.s.) driven by repeated elements and novel gene families across ecological guilds.</title>
        <authorList>
            <consortium name="Lawrence Berkeley National Laboratory"/>
            <person name="Harder C.B."/>
            <person name="Miyauchi S."/>
            <person name="Viragh M."/>
            <person name="Kuo A."/>
            <person name="Thoen E."/>
            <person name="Andreopoulos B."/>
            <person name="Lu D."/>
            <person name="Skrede I."/>
            <person name="Drula E."/>
            <person name="Henrissat B."/>
            <person name="Morin E."/>
            <person name="Kohler A."/>
            <person name="Barry K."/>
            <person name="LaButti K."/>
            <person name="Morin E."/>
            <person name="Salamov A."/>
            <person name="Lipzen A."/>
            <person name="Mereny Z."/>
            <person name="Hegedus B."/>
            <person name="Baldrian P."/>
            <person name="Stursova M."/>
            <person name="Weitz H."/>
            <person name="Taylor A."/>
            <person name="Grigoriev I.V."/>
            <person name="Nagy L.G."/>
            <person name="Martin F."/>
            <person name="Kauserud H."/>
        </authorList>
    </citation>
    <scope>NUCLEOTIDE SEQUENCE</scope>
    <source>
        <strain evidence="1">CBHHK067</strain>
    </source>
</reference>
<comment type="caution">
    <text evidence="1">The sequence shown here is derived from an EMBL/GenBank/DDBJ whole genome shotgun (WGS) entry which is preliminary data.</text>
</comment>
<protein>
    <submittedName>
        <fullName evidence="1">Uncharacterized protein</fullName>
    </submittedName>
</protein>
<evidence type="ECO:0000313" key="1">
    <source>
        <dbReference type="EMBL" id="KAJ7697028.1"/>
    </source>
</evidence>
<dbReference type="EMBL" id="JARKIE010000032">
    <property type="protein sequence ID" value="KAJ7697028.1"/>
    <property type="molecule type" value="Genomic_DNA"/>
</dbReference>
<dbReference type="AlphaFoldDB" id="A0AAD7DQX8"/>
<proteinExistence type="predicted"/>
<organism evidence="1 2">
    <name type="scientific">Mycena rosella</name>
    <name type="common">Pink bonnet</name>
    <name type="synonym">Agaricus rosellus</name>
    <dbReference type="NCBI Taxonomy" id="1033263"/>
    <lineage>
        <taxon>Eukaryota</taxon>
        <taxon>Fungi</taxon>
        <taxon>Dikarya</taxon>
        <taxon>Basidiomycota</taxon>
        <taxon>Agaricomycotina</taxon>
        <taxon>Agaricomycetes</taxon>
        <taxon>Agaricomycetidae</taxon>
        <taxon>Agaricales</taxon>
        <taxon>Marasmiineae</taxon>
        <taxon>Mycenaceae</taxon>
        <taxon>Mycena</taxon>
    </lineage>
</organism>
<evidence type="ECO:0000313" key="2">
    <source>
        <dbReference type="Proteomes" id="UP001221757"/>
    </source>
</evidence>
<keyword evidence="2" id="KW-1185">Reference proteome</keyword>
<dbReference type="Proteomes" id="UP001221757">
    <property type="component" value="Unassembled WGS sequence"/>
</dbReference>
<accession>A0AAD7DQX8</accession>
<sequence>MRLCGLAFSDRERGAQSVRTHTTARRRLSRSRMHNLFDWYAISTPFYIHSDALLLEYGVMCLPPVDGQEENEISGERSELAGHRNRRSAGMKLAGCAEMVRVCSARQGAENQSGSEFDSSLLIVRGERASGCCRESAGRRVSRSSHCDTDTENSTDLAVLEHPTSPPCWGELDPGVSPPCHLITAFSGPLAEATWSFGDLRGALSEVSARRLYAAT</sequence>
<gene>
    <name evidence="1" type="ORF">B0H17DRAFT_1130670</name>
</gene>
<name>A0AAD7DQX8_MYCRO</name>